<evidence type="ECO:0000313" key="2">
    <source>
        <dbReference type="EMBL" id="GAA2029346.1"/>
    </source>
</evidence>
<feature type="region of interest" description="Disordered" evidence="1">
    <location>
        <begin position="31"/>
        <end position="53"/>
    </location>
</feature>
<reference evidence="2 3" key="1">
    <citation type="journal article" date="2019" name="Int. J. Syst. Evol. Microbiol.">
        <title>The Global Catalogue of Microorganisms (GCM) 10K type strain sequencing project: providing services to taxonomists for standard genome sequencing and annotation.</title>
        <authorList>
            <consortium name="The Broad Institute Genomics Platform"/>
            <consortium name="The Broad Institute Genome Sequencing Center for Infectious Disease"/>
            <person name="Wu L."/>
            <person name="Ma J."/>
        </authorList>
    </citation>
    <scope>NUCLEOTIDE SEQUENCE [LARGE SCALE GENOMIC DNA]</scope>
    <source>
        <strain evidence="2 3">JCM 14283</strain>
    </source>
</reference>
<accession>A0ABN2U7F8</accession>
<proteinExistence type="predicted"/>
<evidence type="ECO:0000256" key="1">
    <source>
        <dbReference type="SAM" id="MobiDB-lite"/>
    </source>
</evidence>
<protein>
    <submittedName>
        <fullName evidence="2">Uncharacterized protein</fullName>
    </submittedName>
</protein>
<comment type="caution">
    <text evidence="2">The sequence shown here is derived from an EMBL/GenBank/DDBJ whole genome shotgun (WGS) entry which is preliminary data.</text>
</comment>
<feature type="compositionally biased region" description="Polar residues" evidence="1">
    <location>
        <begin position="35"/>
        <end position="44"/>
    </location>
</feature>
<name>A0ABN2U7F8_9MICO</name>
<dbReference type="EMBL" id="BAAANB010000020">
    <property type="protein sequence ID" value="GAA2029346.1"/>
    <property type="molecule type" value="Genomic_DNA"/>
</dbReference>
<sequence>MPILVRAGPPDRAVGATAKAHDRFLSPPLKARSRLSVSPSSVKGMSTPAPARNRVRPLGDVVAAPGRGAWMGNRGRLHDGAGTREVRRHHVGRAWITCALTFRDRRVRQWDPGHYTPLFFLDEAVSFAAGHRPCAECRRPAFTAFRDLVAVAAGVDRPSAPELDRLLHSERWDPSRRARRLHAYPWADLPDGAFVLLDDEAVLVAGDGLLPWRPDNTYAVQPVPRPGTGRAELLTPPSVVRALRAGLPVQVGAPGG</sequence>
<keyword evidence="3" id="KW-1185">Reference proteome</keyword>
<gene>
    <name evidence="2" type="ORF">GCM10009740_18640</name>
</gene>
<organism evidence="2 3">
    <name type="scientific">Terrabacter terrae</name>
    <dbReference type="NCBI Taxonomy" id="318434"/>
    <lineage>
        <taxon>Bacteria</taxon>
        <taxon>Bacillati</taxon>
        <taxon>Actinomycetota</taxon>
        <taxon>Actinomycetes</taxon>
        <taxon>Micrococcales</taxon>
        <taxon>Intrasporangiaceae</taxon>
        <taxon>Terrabacter</taxon>
    </lineage>
</organism>
<evidence type="ECO:0000313" key="3">
    <source>
        <dbReference type="Proteomes" id="UP001501285"/>
    </source>
</evidence>
<dbReference type="Proteomes" id="UP001501285">
    <property type="component" value="Unassembled WGS sequence"/>
</dbReference>